<protein>
    <submittedName>
        <fullName evidence="2">Uncharacterized protein</fullName>
    </submittedName>
</protein>
<sequence>MWLSRRGLVGLLEARSSSAAGLHWKRGEQQQRAGKRCHCQWLADAGFVDIKEEAIRLPLSGWPAEAPGQDLGWWFNLGVQRACQPLSSAPLIRGHSWALDEIPGLWLARDPRNMVPYSVALRARILLLLRHPSGTRYPLGRPRTRIRPDHAAGHHRRLRARQPGPVPDAVEKTDGPAIAAEGRIKTRS</sequence>
<name>Q2GYP1_CHAGB</name>
<dbReference type="InParanoid" id="Q2GYP1"/>
<dbReference type="OrthoDB" id="2013972at2759"/>
<dbReference type="GeneID" id="4394602"/>
<evidence type="ECO:0000313" key="2">
    <source>
        <dbReference type="EMBL" id="EAQ85660.1"/>
    </source>
</evidence>
<reference evidence="3" key="1">
    <citation type="journal article" date="2015" name="Genome Announc.">
        <title>Draft genome sequence of the cellulolytic fungus Chaetomium globosum.</title>
        <authorList>
            <person name="Cuomo C.A."/>
            <person name="Untereiner W.A."/>
            <person name="Ma L.-J."/>
            <person name="Grabherr M."/>
            <person name="Birren B.W."/>
        </authorList>
    </citation>
    <scope>NUCLEOTIDE SEQUENCE [LARGE SCALE GENOMIC DNA]</scope>
    <source>
        <strain evidence="3">ATCC 6205 / CBS 148.51 / DSM 1962 / NBRC 6347 / NRRL 1970</strain>
    </source>
</reference>
<dbReference type="RefSeq" id="XP_001224569.1">
    <property type="nucleotide sequence ID" value="XM_001224568.1"/>
</dbReference>
<evidence type="ECO:0000256" key="1">
    <source>
        <dbReference type="SAM" id="MobiDB-lite"/>
    </source>
</evidence>
<dbReference type="STRING" id="306901.Q2GYP1"/>
<proteinExistence type="predicted"/>
<accession>Q2GYP1</accession>
<dbReference type="HOGENOM" id="CLU_1440889_0_0_1"/>
<dbReference type="EMBL" id="CH408033">
    <property type="protein sequence ID" value="EAQ85660.1"/>
    <property type="molecule type" value="Genomic_DNA"/>
</dbReference>
<evidence type="ECO:0000313" key="3">
    <source>
        <dbReference type="Proteomes" id="UP000001056"/>
    </source>
</evidence>
<gene>
    <name evidence="2" type="ORF">CHGG_06913</name>
</gene>
<dbReference type="AlphaFoldDB" id="Q2GYP1"/>
<feature type="region of interest" description="Disordered" evidence="1">
    <location>
        <begin position="138"/>
        <end position="188"/>
    </location>
</feature>
<organism evidence="2 3">
    <name type="scientific">Chaetomium globosum (strain ATCC 6205 / CBS 148.51 / DSM 1962 / NBRC 6347 / NRRL 1970)</name>
    <name type="common">Soil fungus</name>
    <dbReference type="NCBI Taxonomy" id="306901"/>
    <lineage>
        <taxon>Eukaryota</taxon>
        <taxon>Fungi</taxon>
        <taxon>Dikarya</taxon>
        <taxon>Ascomycota</taxon>
        <taxon>Pezizomycotina</taxon>
        <taxon>Sordariomycetes</taxon>
        <taxon>Sordariomycetidae</taxon>
        <taxon>Sordariales</taxon>
        <taxon>Chaetomiaceae</taxon>
        <taxon>Chaetomium</taxon>
    </lineage>
</organism>
<dbReference type="VEuPathDB" id="FungiDB:CHGG_06913"/>
<keyword evidence="3" id="KW-1185">Reference proteome</keyword>
<dbReference type="Proteomes" id="UP000001056">
    <property type="component" value="Unassembled WGS sequence"/>
</dbReference>